<dbReference type="Gene3D" id="3.90.25.10">
    <property type="entry name" value="UDP-galactose 4-epimerase, domain 1"/>
    <property type="match status" value="1"/>
</dbReference>
<evidence type="ECO:0000313" key="2">
    <source>
        <dbReference type="EMBL" id="UOE31859.1"/>
    </source>
</evidence>
<dbReference type="InterPro" id="IPR036291">
    <property type="entry name" value="NAD(P)-bd_dom_sf"/>
</dbReference>
<dbReference type="Gene3D" id="3.40.50.720">
    <property type="entry name" value="NAD(P)-binding Rossmann-like Domain"/>
    <property type="match status" value="1"/>
</dbReference>
<evidence type="ECO:0000313" key="3">
    <source>
        <dbReference type="Proteomes" id="UP000831390"/>
    </source>
</evidence>
<dbReference type="Pfam" id="PF01370">
    <property type="entry name" value="Epimerase"/>
    <property type="match status" value="1"/>
</dbReference>
<dbReference type="Proteomes" id="UP000831390">
    <property type="component" value="Chromosome"/>
</dbReference>
<organism evidence="2 3">
    <name type="scientific">Hymenobacter monticola</name>
    <dbReference type="NCBI Taxonomy" id="1705399"/>
    <lineage>
        <taxon>Bacteria</taxon>
        <taxon>Pseudomonadati</taxon>
        <taxon>Bacteroidota</taxon>
        <taxon>Cytophagia</taxon>
        <taxon>Cytophagales</taxon>
        <taxon>Hymenobacteraceae</taxon>
        <taxon>Hymenobacter</taxon>
    </lineage>
</organism>
<feature type="domain" description="NAD-dependent epimerase/dehydratase" evidence="1">
    <location>
        <begin position="9"/>
        <end position="233"/>
    </location>
</feature>
<dbReference type="InterPro" id="IPR001509">
    <property type="entry name" value="Epimerase_deHydtase"/>
</dbReference>
<accession>A0ABY4AZA8</accession>
<dbReference type="EMBL" id="CP094534">
    <property type="protein sequence ID" value="UOE31859.1"/>
    <property type="molecule type" value="Genomic_DNA"/>
</dbReference>
<dbReference type="RefSeq" id="WP_243508771.1">
    <property type="nucleotide sequence ID" value="NZ_CP094534.1"/>
</dbReference>
<dbReference type="SUPFAM" id="SSF51735">
    <property type="entry name" value="NAD(P)-binding Rossmann-fold domains"/>
    <property type="match status" value="1"/>
</dbReference>
<dbReference type="PANTHER" id="PTHR43238:SF1">
    <property type="entry name" value="GDP-L-FUCOSE SYNTHASE"/>
    <property type="match status" value="1"/>
</dbReference>
<keyword evidence="3" id="KW-1185">Reference proteome</keyword>
<evidence type="ECO:0000259" key="1">
    <source>
        <dbReference type="Pfam" id="PF01370"/>
    </source>
</evidence>
<name>A0ABY4AZA8_9BACT</name>
<reference evidence="2 3" key="1">
    <citation type="submission" date="2022-03" db="EMBL/GenBank/DDBJ databases">
        <title>Hymenobactersp. isolated from the air.</title>
        <authorList>
            <person name="Won M."/>
            <person name="Kwon S.-W."/>
        </authorList>
    </citation>
    <scope>NUCLEOTIDE SEQUENCE [LARGE SCALE GENOMIC DNA]</scope>
    <source>
        <strain evidence="2 3">KACC 22596</strain>
    </source>
</reference>
<proteinExistence type="predicted"/>
<protein>
    <submittedName>
        <fullName evidence="2">NAD-dependent epimerase/dehydratase family protein</fullName>
    </submittedName>
</protein>
<dbReference type="PANTHER" id="PTHR43238">
    <property type="entry name" value="GDP-L-FUCOSE SYNTHASE"/>
    <property type="match status" value="1"/>
</dbReference>
<gene>
    <name evidence="2" type="ORF">MTP16_12005</name>
</gene>
<sequence>MVVADIKAVVLGATGFVGQSVTQVLRRQGVAYVGASRALGVDLRDPAATAALLRREQPTHIVNCAANVGSLNYVTEQAGTVIADNVRMALSLYEAVARECPQAIVINPIANCAYPAEADVFREEDWLEGPVHRSVLSYGASRRLLWNTAECFAMQHGVKSIHLLTPNMYGPYDSTDPNKTHALNALVAKFVKARLACQPQLVVWGTGAPIREWLYAPDFGRLVWEVMQHPDRPGLEQPTNLAQNSGLSVRELVTLMQRTFNYQGQIIWDAAKPDGALKKVMNNARFRCIFPAFQFTPIDDGIAATARYYESIYPY</sequence>